<sequence>MNVISQIQDYISNNEIENAYQLIIDYENEYNQDALFWMSKANLCIKLKMYHTAYDCLRSAMALESYDPSIYFNMAYVCECMQMFSEAALYYGMASKHTEDEQLKQEIDDIYSSNEQFTYIKNIASSNKKRTYLILSSCGWGDVLQRMHHIARSLVKFGNDVIYVSAPSVVDSNSNNISVDELVNYTLEHKRVVDGVAIYDPFRVRFQGKVLFSNFDKLVQALLDNKTDSHETIIITYLPYQIETIKKLNGDFKVIYECVDDHNDLEYAFWGHKKDLVWEQELMDKAHAVTTTAVSLYLQRTIVEGRNNIFLSRNAVNEFDFLKDEEDTIPEDLKDIPEPRVVYSGAIFQWFDVDLFYSLVKDNPDKSFVVIGFGQNDLLKEKCKNLYFLGVKKHQELKSYLRHMQVGIIPFRDNIDIVIHCDPIKQYEYLACGLPVVATYMPETVIDKKFTFLAGTVEEFNDALSRALALNVNQKEISEFILANSWNARAALLCEISGQLEDYPMEARLDEVQVSIRSALDEYKHPNVEILHAIASRKRNQEMFLNEVRRLYYQSQTKFITRHFLAALLLDNKRDEFWDVIEKSGVNELYLLVEMRHRKEQSIESYSEILERFITKEFSQIERLLNQIQNSEDKKLFLGAYLFNIGAYQEAHNELISISDKNANSSPLACYLLASLMKLRGDEERHDKFKEKYKKYEQKYITHYSKSEELFGSLPNIKLDPFISILVPTRNAAEVIKYTLKTCVEQEYNNYEIIVSDNSSLGNDETKKVVEEINSNKIKYYRTPEEYAMVENFEHAYNKSSGEYLIIIGSDDGLMLHSLNTLSEIIKQMKNPLSISWEAVAYGWPKVAINSIRNGLFIPYPTQKGNINCDYLDQSMLKSVLNFEQRYSVLPMFYYNSIIKRELAEEVKKLTGKVFIANSPDVYTGMVFAYLQKKYLYINMPMTIGGSSERSNGINVGRLLYKQQESGNDVFFEVQKIKNLNQDLHSFHAPYFAAEESAVAMCSAIAKQVFNISGNDFDINRRNFYKKCTSHLFADNDLEIKMTELYECIKSYGDPSIIKWYESEFFYNNNFKGYSNNRDNVMVAGFKKNGGLVIDASRFGVRDVFGAAHLYRSIVGY</sequence>
<keyword evidence="3" id="KW-0328">Glycosyltransferase</keyword>
<dbReference type="SMART" id="SM00028">
    <property type="entry name" value="TPR"/>
    <property type="match status" value="2"/>
</dbReference>
<evidence type="ECO:0000259" key="2">
    <source>
        <dbReference type="Pfam" id="PF00535"/>
    </source>
</evidence>
<dbReference type="Pfam" id="PF13692">
    <property type="entry name" value="Glyco_trans_1_4"/>
    <property type="match status" value="1"/>
</dbReference>
<comment type="caution">
    <text evidence="3">The sequence shown here is derived from an EMBL/GenBank/DDBJ whole genome shotgun (WGS) entry which is preliminary data.</text>
</comment>
<comment type="similarity">
    <text evidence="1">Belongs to the glycosyltransferase 2 family.</text>
</comment>
<dbReference type="InterPro" id="IPR001173">
    <property type="entry name" value="Glyco_trans_2-like"/>
</dbReference>
<dbReference type="RefSeq" id="WP_270884568.1">
    <property type="nucleotide sequence ID" value="NZ_JAQFVF010000072.1"/>
</dbReference>
<dbReference type="Gene3D" id="3.40.50.2000">
    <property type="entry name" value="Glycogen Phosphorylase B"/>
    <property type="match status" value="1"/>
</dbReference>
<dbReference type="Gene3D" id="1.25.40.10">
    <property type="entry name" value="Tetratricopeptide repeat domain"/>
    <property type="match status" value="1"/>
</dbReference>
<keyword evidence="3" id="KW-0808">Transferase</keyword>
<reference evidence="4" key="1">
    <citation type="journal article" date="2019" name="Int. J. Syst. Evol. Microbiol.">
        <title>The Global Catalogue of Microorganisms (GCM) 10K type strain sequencing project: providing services to taxonomists for standard genome sequencing and annotation.</title>
        <authorList>
            <consortium name="The Broad Institute Genomics Platform"/>
            <consortium name="The Broad Institute Genome Sequencing Center for Infectious Disease"/>
            <person name="Wu L."/>
            <person name="Ma J."/>
        </authorList>
    </citation>
    <scope>NUCLEOTIDE SEQUENCE [LARGE SCALE GENOMIC DNA]</scope>
    <source>
        <strain evidence="4">KACC 11904</strain>
    </source>
</reference>
<accession>A0ABW0K7J9</accession>
<dbReference type="InterPro" id="IPR029044">
    <property type="entry name" value="Nucleotide-diphossugar_trans"/>
</dbReference>
<dbReference type="GO" id="GO:0016757">
    <property type="term" value="F:glycosyltransferase activity"/>
    <property type="evidence" value="ECO:0007669"/>
    <property type="project" value="UniProtKB-KW"/>
</dbReference>
<dbReference type="InterPro" id="IPR019734">
    <property type="entry name" value="TPR_rpt"/>
</dbReference>
<proteinExistence type="inferred from homology"/>
<dbReference type="SUPFAM" id="SSF53448">
    <property type="entry name" value="Nucleotide-diphospho-sugar transferases"/>
    <property type="match status" value="1"/>
</dbReference>
<dbReference type="Proteomes" id="UP001596044">
    <property type="component" value="Unassembled WGS sequence"/>
</dbReference>
<dbReference type="PANTHER" id="PTHR22916:SF3">
    <property type="entry name" value="UDP-GLCNAC:BETAGAL BETA-1,3-N-ACETYLGLUCOSAMINYLTRANSFERASE-LIKE PROTEIN 1"/>
    <property type="match status" value="1"/>
</dbReference>
<dbReference type="SUPFAM" id="SSF48452">
    <property type="entry name" value="TPR-like"/>
    <property type="match status" value="1"/>
</dbReference>
<dbReference type="CDD" id="cd00761">
    <property type="entry name" value="Glyco_tranf_GTA_type"/>
    <property type="match status" value="1"/>
</dbReference>
<feature type="domain" description="Glycosyltransferase 2-like" evidence="2">
    <location>
        <begin position="724"/>
        <end position="830"/>
    </location>
</feature>
<name>A0ABW0K7J9_9BACL</name>
<evidence type="ECO:0000313" key="4">
    <source>
        <dbReference type="Proteomes" id="UP001596044"/>
    </source>
</evidence>
<dbReference type="EMBL" id="JBHSMJ010000011">
    <property type="protein sequence ID" value="MFC5448777.1"/>
    <property type="molecule type" value="Genomic_DNA"/>
</dbReference>
<organism evidence="3 4">
    <name type="scientific">Paenibacillus aestuarii</name>
    <dbReference type="NCBI Taxonomy" id="516965"/>
    <lineage>
        <taxon>Bacteria</taxon>
        <taxon>Bacillati</taxon>
        <taxon>Bacillota</taxon>
        <taxon>Bacilli</taxon>
        <taxon>Bacillales</taxon>
        <taxon>Paenibacillaceae</taxon>
        <taxon>Paenibacillus</taxon>
    </lineage>
</organism>
<keyword evidence="4" id="KW-1185">Reference proteome</keyword>
<evidence type="ECO:0000313" key="3">
    <source>
        <dbReference type="EMBL" id="MFC5448777.1"/>
    </source>
</evidence>
<evidence type="ECO:0000256" key="1">
    <source>
        <dbReference type="ARBA" id="ARBA00006739"/>
    </source>
</evidence>
<dbReference type="Pfam" id="PF00535">
    <property type="entry name" value="Glycos_transf_2"/>
    <property type="match status" value="1"/>
</dbReference>
<dbReference type="EC" id="2.4.-.-" evidence="3"/>
<dbReference type="PANTHER" id="PTHR22916">
    <property type="entry name" value="GLYCOSYLTRANSFERASE"/>
    <property type="match status" value="1"/>
</dbReference>
<dbReference type="Gene3D" id="3.40.50.11010">
    <property type="match status" value="1"/>
</dbReference>
<protein>
    <submittedName>
        <fullName evidence="3">Glycosyltransferase</fullName>
        <ecNumber evidence="3">2.4.-.-</ecNumber>
    </submittedName>
</protein>
<dbReference type="InterPro" id="IPR011990">
    <property type="entry name" value="TPR-like_helical_dom_sf"/>
</dbReference>
<dbReference type="SUPFAM" id="SSF53756">
    <property type="entry name" value="UDP-Glycosyltransferase/glycogen phosphorylase"/>
    <property type="match status" value="1"/>
</dbReference>
<gene>
    <name evidence="3" type="ORF">ACFPOG_10920</name>
</gene>
<dbReference type="Gene3D" id="3.90.550.10">
    <property type="entry name" value="Spore Coat Polysaccharide Biosynthesis Protein SpsA, Chain A"/>
    <property type="match status" value="1"/>
</dbReference>